<keyword evidence="1" id="KW-0472">Membrane</keyword>
<gene>
    <name evidence="2" type="ORF">G8V49_001057</name>
</gene>
<dbReference type="AlphaFoldDB" id="A0A759WB69"/>
<accession>A0A759WB69</accession>
<reference evidence="2" key="1">
    <citation type="journal article" date="2018" name="Genome Biol.">
        <title>SKESA: strategic k-mer extension for scrupulous assemblies.</title>
        <authorList>
            <person name="Souvorov A."/>
            <person name="Agarwala R."/>
            <person name="Lipman D.J."/>
        </authorList>
    </citation>
    <scope>NUCLEOTIDE SEQUENCE</scope>
    <source>
        <strain evidence="2">MA.CK_98/00005752</strain>
    </source>
</reference>
<proteinExistence type="predicted"/>
<protein>
    <submittedName>
        <fullName evidence="2">Uncharacterized protein</fullName>
    </submittedName>
</protein>
<evidence type="ECO:0000256" key="1">
    <source>
        <dbReference type="SAM" id="Phobius"/>
    </source>
</evidence>
<keyword evidence="1" id="KW-1133">Transmembrane helix</keyword>
<comment type="caution">
    <text evidence="2">The sequence shown here is derived from an EMBL/GenBank/DDBJ whole genome shotgun (WGS) entry which is preliminary data.</text>
</comment>
<organism evidence="2">
    <name type="scientific">Salmonella enterica</name>
    <name type="common">Salmonella choleraesuis</name>
    <dbReference type="NCBI Taxonomy" id="28901"/>
    <lineage>
        <taxon>Bacteria</taxon>
        <taxon>Pseudomonadati</taxon>
        <taxon>Pseudomonadota</taxon>
        <taxon>Gammaproteobacteria</taxon>
        <taxon>Enterobacterales</taxon>
        <taxon>Enterobacteriaceae</taxon>
        <taxon>Salmonella</taxon>
    </lineage>
</organism>
<keyword evidence="1" id="KW-0812">Transmembrane</keyword>
<evidence type="ECO:0000313" key="2">
    <source>
        <dbReference type="EMBL" id="HAG2208851.1"/>
    </source>
</evidence>
<dbReference type="EMBL" id="DAAXQP010000002">
    <property type="protein sequence ID" value="HAG2208851.1"/>
    <property type="molecule type" value="Genomic_DNA"/>
</dbReference>
<reference evidence="2" key="2">
    <citation type="submission" date="2020-02" db="EMBL/GenBank/DDBJ databases">
        <authorList>
            <consortium name="NCBI Pathogen Detection Project"/>
        </authorList>
    </citation>
    <scope>NUCLEOTIDE SEQUENCE</scope>
    <source>
        <strain evidence="2">MA.CK_98/00005752</strain>
    </source>
</reference>
<sequence length="50" mass="5411">MKTMVMLLVFSTPIICAIFAGILAFNGKDGWGWFLFVAALIACSIKVSVD</sequence>
<feature type="transmembrane region" description="Helical" evidence="1">
    <location>
        <begin position="31"/>
        <end position="49"/>
    </location>
</feature>
<name>A0A759WB69_SALER</name>
<feature type="transmembrane region" description="Helical" evidence="1">
    <location>
        <begin position="7"/>
        <end position="25"/>
    </location>
</feature>